<sequence length="123" mass="13769">MSITDILLIFLGVIILFSLLIAIFWVLRTYFTKIKAYFQRKISRSTKPATPTHEIASAPILVSPKEGEDVEISLKSSRINSNAPQKLFKTSEYESDSIFESNLDHGTSPINLKNPSQNGPTQI</sequence>
<evidence type="ECO:0000313" key="2">
    <source>
        <dbReference type="WBParaSite" id="ES5_v2.g10572.t1"/>
    </source>
</evidence>
<accession>A0AC34F0V0</accession>
<protein>
    <submittedName>
        <fullName evidence="2">Uncharacterized protein</fullName>
    </submittedName>
</protein>
<name>A0AC34F0V0_9BILA</name>
<dbReference type="Proteomes" id="UP000887579">
    <property type="component" value="Unplaced"/>
</dbReference>
<dbReference type="WBParaSite" id="ES5_v2.g10572.t1">
    <property type="protein sequence ID" value="ES5_v2.g10572.t1"/>
    <property type="gene ID" value="ES5_v2.g10572"/>
</dbReference>
<proteinExistence type="predicted"/>
<reference evidence="2" key="1">
    <citation type="submission" date="2022-11" db="UniProtKB">
        <authorList>
            <consortium name="WormBaseParasite"/>
        </authorList>
    </citation>
    <scope>IDENTIFICATION</scope>
</reference>
<organism evidence="1 2">
    <name type="scientific">Panagrolaimus sp. ES5</name>
    <dbReference type="NCBI Taxonomy" id="591445"/>
    <lineage>
        <taxon>Eukaryota</taxon>
        <taxon>Metazoa</taxon>
        <taxon>Ecdysozoa</taxon>
        <taxon>Nematoda</taxon>
        <taxon>Chromadorea</taxon>
        <taxon>Rhabditida</taxon>
        <taxon>Tylenchina</taxon>
        <taxon>Panagrolaimomorpha</taxon>
        <taxon>Panagrolaimoidea</taxon>
        <taxon>Panagrolaimidae</taxon>
        <taxon>Panagrolaimus</taxon>
    </lineage>
</organism>
<evidence type="ECO:0000313" key="1">
    <source>
        <dbReference type="Proteomes" id="UP000887579"/>
    </source>
</evidence>